<proteinExistence type="predicted"/>
<evidence type="ECO:0000313" key="2">
    <source>
        <dbReference type="EMBL" id="RAJ92150.1"/>
    </source>
</evidence>
<organism evidence="2 3">
    <name type="scientific">Larkinella arboricola</name>
    <dbReference type="NCBI Taxonomy" id="643671"/>
    <lineage>
        <taxon>Bacteria</taxon>
        <taxon>Pseudomonadati</taxon>
        <taxon>Bacteroidota</taxon>
        <taxon>Cytophagia</taxon>
        <taxon>Cytophagales</taxon>
        <taxon>Spirosomataceae</taxon>
        <taxon>Larkinella</taxon>
    </lineage>
</organism>
<feature type="signal peptide" evidence="1">
    <location>
        <begin position="1"/>
        <end position="21"/>
    </location>
</feature>
<evidence type="ECO:0000313" key="3">
    <source>
        <dbReference type="Proteomes" id="UP000248790"/>
    </source>
</evidence>
<dbReference type="AlphaFoldDB" id="A0A327WTR5"/>
<dbReference type="EMBL" id="QLMC01000008">
    <property type="protein sequence ID" value="RAJ92150.1"/>
    <property type="molecule type" value="Genomic_DNA"/>
</dbReference>
<accession>A0A327WTR5</accession>
<comment type="caution">
    <text evidence="2">The sequence shown here is derived from an EMBL/GenBank/DDBJ whole genome shotgun (WGS) entry which is preliminary data.</text>
</comment>
<feature type="chain" id="PRO_5016390009" evidence="1">
    <location>
        <begin position="22"/>
        <end position="91"/>
    </location>
</feature>
<protein>
    <submittedName>
        <fullName evidence="2">Uncharacterized protein</fullName>
    </submittedName>
</protein>
<evidence type="ECO:0000256" key="1">
    <source>
        <dbReference type="SAM" id="SignalP"/>
    </source>
</evidence>
<keyword evidence="1" id="KW-0732">Signal</keyword>
<reference evidence="2 3" key="1">
    <citation type="submission" date="2018-06" db="EMBL/GenBank/DDBJ databases">
        <title>Genomic Encyclopedia of Archaeal and Bacterial Type Strains, Phase II (KMG-II): from individual species to whole genera.</title>
        <authorList>
            <person name="Goeker M."/>
        </authorList>
    </citation>
    <scope>NUCLEOTIDE SEQUENCE [LARGE SCALE GENOMIC DNA]</scope>
    <source>
        <strain evidence="2 3">DSM 21851</strain>
    </source>
</reference>
<keyword evidence="3" id="KW-1185">Reference proteome</keyword>
<gene>
    <name evidence="2" type="ORF">LX87_05114</name>
</gene>
<sequence>MLLSLTCILMWLIFSSLSASGAVYTHNLYCSDLEGHFDVLNSFVAAGYRLLSAFVVDEGQWINLPLEAFDGQSVNSSLQALQEQYQRVLSP</sequence>
<name>A0A327WTR5_LARAB</name>
<dbReference type="Proteomes" id="UP000248790">
    <property type="component" value="Unassembled WGS sequence"/>
</dbReference>